<comment type="caution">
    <text evidence="1">The sequence shown here is derived from an EMBL/GenBank/DDBJ whole genome shotgun (WGS) entry which is preliminary data.</text>
</comment>
<proteinExistence type="predicted"/>
<reference evidence="1 2" key="1">
    <citation type="journal article" date="2021" name="Sci. Rep.">
        <title>Chromosome anchoring in Senegalese sole (Solea senegalensis) reveals sex-associated markers and genome rearrangements in flatfish.</title>
        <authorList>
            <person name="Guerrero-Cozar I."/>
            <person name="Gomez-Garrido J."/>
            <person name="Berbel C."/>
            <person name="Martinez-Blanch J.F."/>
            <person name="Alioto T."/>
            <person name="Claros M.G."/>
            <person name="Gagnaire P.A."/>
            <person name="Manchado M."/>
        </authorList>
    </citation>
    <scope>NUCLEOTIDE SEQUENCE [LARGE SCALE GENOMIC DNA]</scope>
    <source>
        <strain evidence="1">Sse05_10M</strain>
    </source>
</reference>
<evidence type="ECO:0000313" key="1">
    <source>
        <dbReference type="EMBL" id="KAG7478527.1"/>
    </source>
</evidence>
<gene>
    <name evidence="1" type="ORF">JOB18_001205</name>
</gene>
<dbReference type="Proteomes" id="UP000693946">
    <property type="component" value="Linkage Group LG8"/>
</dbReference>
<protein>
    <submittedName>
        <fullName evidence="1">Uncharacterized protein</fullName>
    </submittedName>
</protein>
<name>A0AAV6PV22_SOLSE</name>
<accession>A0AAV6PV22</accession>
<organism evidence="1 2">
    <name type="scientific">Solea senegalensis</name>
    <name type="common">Senegalese sole</name>
    <dbReference type="NCBI Taxonomy" id="28829"/>
    <lineage>
        <taxon>Eukaryota</taxon>
        <taxon>Metazoa</taxon>
        <taxon>Chordata</taxon>
        <taxon>Craniata</taxon>
        <taxon>Vertebrata</taxon>
        <taxon>Euteleostomi</taxon>
        <taxon>Actinopterygii</taxon>
        <taxon>Neopterygii</taxon>
        <taxon>Teleostei</taxon>
        <taxon>Neoteleostei</taxon>
        <taxon>Acanthomorphata</taxon>
        <taxon>Carangaria</taxon>
        <taxon>Pleuronectiformes</taxon>
        <taxon>Pleuronectoidei</taxon>
        <taxon>Soleidae</taxon>
        <taxon>Solea</taxon>
    </lineage>
</organism>
<evidence type="ECO:0000313" key="2">
    <source>
        <dbReference type="Proteomes" id="UP000693946"/>
    </source>
</evidence>
<keyword evidence="2" id="KW-1185">Reference proteome</keyword>
<dbReference type="AlphaFoldDB" id="A0AAV6PV22"/>
<dbReference type="EMBL" id="JAGKHQ010000020">
    <property type="protein sequence ID" value="KAG7478527.1"/>
    <property type="molecule type" value="Genomic_DNA"/>
</dbReference>
<sequence length="101" mass="11369">MSPKHSLLLPEELALKSCFHKLMKSVASIQKHRSLAGLTAPLSQSQSYHRAITELSQSYHGAITELSRSYHGRSYGAITELSRSYHRAITELSRPTLYRSL</sequence>